<dbReference type="GO" id="GO:0005739">
    <property type="term" value="C:mitochondrion"/>
    <property type="evidence" value="ECO:0007669"/>
    <property type="project" value="UniProtKB-ARBA"/>
</dbReference>
<evidence type="ECO:0000313" key="4">
    <source>
        <dbReference type="Proteomes" id="UP001497497"/>
    </source>
</evidence>
<organism evidence="3 4">
    <name type="scientific">Lymnaea stagnalis</name>
    <name type="common">Great pond snail</name>
    <name type="synonym">Helix stagnalis</name>
    <dbReference type="NCBI Taxonomy" id="6523"/>
    <lineage>
        <taxon>Eukaryota</taxon>
        <taxon>Metazoa</taxon>
        <taxon>Spiralia</taxon>
        <taxon>Lophotrochozoa</taxon>
        <taxon>Mollusca</taxon>
        <taxon>Gastropoda</taxon>
        <taxon>Heterobranchia</taxon>
        <taxon>Euthyneura</taxon>
        <taxon>Panpulmonata</taxon>
        <taxon>Hygrophila</taxon>
        <taxon>Lymnaeoidea</taxon>
        <taxon>Lymnaeidae</taxon>
        <taxon>Lymnaea</taxon>
    </lineage>
</organism>
<gene>
    <name evidence="3" type="ORF">GSLYS_00017431001</name>
</gene>
<evidence type="ECO:0000256" key="1">
    <source>
        <dbReference type="ARBA" id="ARBA00008306"/>
    </source>
</evidence>
<dbReference type="PANTHER" id="PTHR16255:SF1">
    <property type="entry name" value="REQUIRED FOR MEIOTIC NUCLEAR DIVISION PROTEIN 1 HOMOLOG"/>
    <property type="match status" value="1"/>
</dbReference>
<evidence type="ECO:0000259" key="2">
    <source>
        <dbReference type="Pfam" id="PF02582"/>
    </source>
</evidence>
<name>A0AAV2IGS5_LYMST</name>
<dbReference type="InterPro" id="IPR051624">
    <property type="entry name" value="RMD1/Sad1-interacting"/>
</dbReference>
<proteinExistence type="inferred from homology"/>
<comment type="caution">
    <text evidence="3">The sequence shown here is derived from an EMBL/GenBank/DDBJ whole genome shotgun (WGS) entry which is preliminary data.</text>
</comment>
<dbReference type="GO" id="GO:0070131">
    <property type="term" value="P:positive regulation of mitochondrial translation"/>
    <property type="evidence" value="ECO:0007669"/>
    <property type="project" value="TreeGrafter"/>
</dbReference>
<dbReference type="PANTHER" id="PTHR16255">
    <property type="entry name" value="REQUIRED FOR MEIOTIC NUCLEAR DIVISION PROTEIN 1 HOMOLOG"/>
    <property type="match status" value="1"/>
</dbReference>
<feature type="domain" description="DUF155" evidence="2">
    <location>
        <begin position="203"/>
        <end position="382"/>
    </location>
</feature>
<accession>A0AAV2IGS5</accession>
<dbReference type="EMBL" id="CAXITT010000584">
    <property type="protein sequence ID" value="CAL1543918.1"/>
    <property type="molecule type" value="Genomic_DNA"/>
</dbReference>
<sequence length="456" mass="52675">MESVFVLSKTIWPALRTAKPFTRSISSASKRGNLSAFETLKNDTPKFAVAQKCRLQPKTSSRMMFKQFHKSSEREGIYDYQKRILNNDKQSVNTASVSVWMKRFNHSVNDSTVANNSAMLKDQSALQIRRPARKKVPKLSEEAKTVQLDNIVAYAVAEEIKLQQLENYLIKQGLYNIGKLPLDVTDALHVRGKYNIEQKPKEIFVFEDGSVVFWCVPELERNAFLNILAKFVEGPYISSLILFEREEMDFTCVSNGKTSLAGDIIQLRESDPDNQHRLLEIYTFSNALSQSVKLAIWENSLNKFVTSIERVTEELRHGHKISMTRKEILMKSGELFSLRHLINLSSELLDTPDFYWDREQLEPLYLSLYYYLNIARRTRVINEKLSHCCELTELVSSHLNDTHHTRLEVMIIVLIMVEVVFECIHYAERYFDHQVSTGKTAGVPYLTQRETETSQP</sequence>
<keyword evidence="4" id="KW-1185">Reference proteome</keyword>
<evidence type="ECO:0000313" key="3">
    <source>
        <dbReference type="EMBL" id="CAL1543918.1"/>
    </source>
</evidence>
<dbReference type="Proteomes" id="UP001497497">
    <property type="component" value="Unassembled WGS sequence"/>
</dbReference>
<dbReference type="InterPro" id="IPR003734">
    <property type="entry name" value="DUF155"/>
</dbReference>
<comment type="similarity">
    <text evidence="1">Belongs to the RMD1/sif2 family.</text>
</comment>
<protein>
    <recommendedName>
        <fullName evidence="2">DUF155 domain-containing protein</fullName>
    </recommendedName>
</protein>
<reference evidence="3 4" key="1">
    <citation type="submission" date="2024-04" db="EMBL/GenBank/DDBJ databases">
        <authorList>
            <consortium name="Genoscope - CEA"/>
            <person name="William W."/>
        </authorList>
    </citation>
    <scope>NUCLEOTIDE SEQUENCE [LARGE SCALE GENOMIC DNA]</scope>
</reference>
<dbReference type="Pfam" id="PF02582">
    <property type="entry name" value="DUF155"/>
    <property type="match status" value="1"/>
</dbReference>
<dbReference type="AlphaFoldDB" id="A0AAV2IGS5"/>